<accession>A0A0R1GLN0</accession>
<evidence type="ECO:0000256" key="11">
    <source>
        <dbReference type="ARBA" id="ARBA00023239"/>
    </source>
</evidence>
<dbReference type="UniPathway" id="UPA00053">
    <property type="reaction ID" value="UER00090"/>
</dbReference>
<dbReference type="NCBIfam" id="TIGR00033">
    <property type="entry name" value="aroC"/>
    <property type="match status" value="1"/>
</dbReference>
<keyword evidence="8 12" id="KW-0274">FAD</keyword>
<sequence>MRYTTAGESHGPQLTAVIEGIPAGLTIDPEKINADLKRRQQGYGRGNRMKIETDQVQITAGVRHQKSLGGPIVLQVTNRDHGHWGDIMSPTATETPENTVRQVTKPRPGHADLVGGEKYQHTDLRNVLERSSARETTMRVAVGSLCKQLLAEVGVQVLGFVQMLGGIAADPAQLPEIGDLTELTRITNASDVRTYDEDAAAKIRTLIDETKQKGDTLGGVVQVVATGLPVGLGSYVGADRKLDAKLARAIVSINAFKGVEFGDGFGLAQHPGSEDMDEIFYDNDKGFYRGSNHLGGFEGGMTNGMPVIVKGVMKPIPTLYKPLRSVDVNTKEPFVANVERSDTTAVPAASVVAEAMVAITLAQAILDKFDADALPRLQAQLKAYNEELAQY</sequence>
<dbReference type="FunFam" id="3.60.150.10:FF:000002">
    <property type="entry name" value="Chorismate synthase"/>
    <property type="match status" value="1"/>
</dbReference>
<dbReference type="GO" id="GO:0005829">
    <property type="term" value="C:cytosol"/>
    <property type="evidence" value="ECO:0007669"/>
    <property type="project" value="TreeGrafter"/>
</dbReference>
<dbReference type="Proteomes" id="UP000051461">
    <property type="component" value="Unassembled WGS sequence"/>
</dbReference>
<feature type="binding site" evidence="12">
    <location>
        <position position="39"/>
    </location>
    <ligand>
        <name>NADP(+)</name>
        <dbReference type="ChEBI" id="CHEBI:58349"/>
    </ligand>
</feature>
<name>A0A0R1GLN0_9LACO</name>
<feature type="binding site" evidence="12">
    <location>
        <position position="340"/>
    </location>
    <ligand>
        <name>FMN</name>
        <dbReference type="ChEBI" id="CHEBI:58210"/>
    </ligand>
</feature>
<dbReference type="HAMAP" id="MF_00300">
    <property type="entry name" value="Chorismate_synth"/>
    <property type="match status" value="1"/>
</dbReference>
<dbReference type="InterPro" id="IPR020541">
    <property type="entry name" value="Chorismate_synthase_CS"/>
</dbReference>
<dbReference type="EMBL" id="AZDA01000140">
    <property type="protein sequence ID" value="KRK32596.1"/>
    <property type="molecule type" value="Genomic_DNA"/>
</dbReference>
<evidence type="ECO:0000256" key="3">
    <source>
        <dbReference type="ARBA" id="ARBA00011881"/>
    </source>
</evidence>
<comment type="function">
    <text evidence="12">Catalyzes the anti-1,4-elimination of the C-3 phosphate and the C-6 proR hydrogen from 5-enolpyruvylshikimate-3-phosphate (EPSP) to yield chorismate, which is the branch point compound that serves as the starting substrate for the three terminal pathways of aromatic amino acid biosynthesis. This reaction introduces a second double bond into the aromatic ring system.</text>
</comment>
<keyword evidence="11 12" id="KW-0456">Lyase</keyword>
<organism evidence="14 15">
    <name type="scientific">Loigolactobacillus bifermentans DSM 20003</name>
    <dbReference type="NCBI Taxonomy" id="1423726"/>
    <lineage>
        <taxon>Bacteria</taxon>
        <taxon>Bacillati</taxon>
        <taxon>Bacillota</taxon>
        <taxon>Bacilli</taxon>
        <taxon>Lactobacillales</taxon>
        <taxon>Lactobacillaceae</taxon>
        <taxon>Loigolactobacillus</taxon>
    </lineage>
</organism>
<comment type="caution">
    <text evidence="14">The sequence shown here is derived from an EMBL/GenBank/DDBJ whole genome shotgun (WGS) entry which is preliminary data.</text>
</comment>
<evidence type="ECO:0000256" key="9">
    <source>
        <dbReference type="ARBA" id="ARBA00022857"/>
    </source>
</evidence>
<dbReference type="CDD" id="cd07304">
    <property type="entry name" value="Chorismate_synthase"/>
    <property type="match status" value="1"/>
</dbReference>
<evidence type="ECO:0000256" key="13">
    <source>
        <dbReference type="RuleBase" id="RU000605"/>
    </source>
</evidence>
<dbReference type="PROSITE" id="PS00787">
    <property type="entry name" value="CHORISMATE_SYNTHASE_1"/>
    <property type="match status" value="1"/>
</dbReference>
<gene>
    <name evidence="12" type="primary">aroC</name>
    <name evidence="14" type="ORF">FC07_GL002025</name>
</gene>
<dbReference type="GO" id="GO:0009073">
    <property type="term" value="P:aromatic amino acid family biosynthetic process"/>
    <property type="evidence" value="ECO:0007669"/>
    <property type="project" value="UniProtKB-KW"/>
</dbReference>
<evidence type="ECO:0000313" key="14">
    <source>
        <dbReference type="EMBL" id="KRK32596.1"/>
    </source>
</evidence>
<evidence type="ECO:0000256" key="1">
    <source>
        <dbReference type="ARBA" id="ARBA00005044"/>
    </source>
</evidence>
<evidence type="ECO:0000256" key="8">
    <source>
        <dbReference type="ARBA" id="ARBA00022827"/>
    </source>
</evidence>
<evidence type="ECO:0000256" key="5">
    <source>
        <dbReference type="ARBA" id="ARBA00022605"/>
    </source>
</evidence>
<comment type="similarity">
    <text evidence="2 12 13">Belongs to the chorismate synthase family.</text>
</comment>
<keyword evidence="5 12" id="KW-0028">Amino-acid biosynthesis</keyword>
<evidence type="ECO:0000256" key="6">
    <source>
        <dbReference type="ARBA" id="ARBA00022630"/>
    </source>
</evidence>
<feature type="binding site" evidence="12">
    <location>
        <position position="45"/>
    </location>
    <ligand>
        <name>NADP(+)</name>
        <dbReference type="ChEBI" id="CHEBI:58349"/>
    </ligand>
</feature>
<dbReference type="InterPro" id="IPR000453">
    <property type="entry name" value="Chorismate_synth"/>
</dbReference>
<dbReference type="PROSITE" id="PS00788">
    <property type="entry name" value="CHORISMATE_SYNTHASE_2"/>
    <property type="match status" value="1"/>
</dbReference>
<evidence type="ECO:0000256" key="7">
    <source>
        <dbReference type="ARBA" id="ARBA00022643"/>
    </source>
</evidence>
<feature type="binding site" evidence="12">
    <location>
        <begin position="130"/>
        <end position="132"/>
    </location>
    <ligand>
        <name>FMN</name>
        <dbReference type="ChEBI" id="CHEBI:58210"/>
    </ligand>
</feature>
<proteinExistence type="inferred from homology"/>
<keyword evidence="6 12" id="KW-0285">Flavoprotein</keyword>
<dbReference type="PATRIC" id="fig|1423726.3.peg.2102"/>
<dbReference type="RefSeq" id="WP_057905858.1">
    <property type="nucleotide sequence ID" value="NZ_AZDA01000140.1"/>
</dbReference>
<evidence type="ECO:0000256" key="4">
    <source>
        <dbReference type="ARBA" id="ARBA00013036"/>
    </source>
</evidence>
<keyword evidence="10 12" id="KW-0057">Aromatic amino acid biosynthesis</keyword>
<dbReference type="NCBIfam" id="NF003793">
    <property type="entry name" value="PRK05382.1"/>
    <property type="match status" value="1"/>
</dbReference>
<keyword evidence="7 12" id="KW-0288">FMN</keyword>
<reference evidence="14 15" key="1">
    <citation type="journal article" date="2015" name="Genome Announc.">
        <title>Expanding the biotechnology potential of lactobacilli through comparative genomics of 213 strains and associated genera.</title>
        <authorList>
            <person name="Sun Z."/>
            <person name="Harris H.M."/>
            <person name="McCann A."/>
            <person name="Guo C."/>
            <person name="Argimon S."/>
            <person name="Zhang W."/>
            <person name="Yang X."/>
            <person name="Jeffery I.B."/>
            <person name="Cooney J.C."/>
            <person name="Kagawa T.F."/>
            <person name="Liu W."/>
            <person name="Song Y."/>
            <person name="Salvetti E."/>
            <person name="Wrobel A."/>
            <person name="Rasinkangas P."/>
            <person name="Parkhill J."/>
            <person name="Rea M.C."/>
            <person name="O'Sullivan O."/>
            <person name="Ritari J."/>
            <person name="Douillard F.P."/>
            <person name="Paul Ross R."/>
            <person name="Yang R."/>
            <person name="Briner A.E."/>
            <person name="Felis G.E."/>
            <person name="de Vos W.M."/>
            <person name="Barrangou R."/>
            <person name="Klaenhammer T.R."/>
            <person name="Caufield P.W."/>
            <person name="Cui Y."/>
            <person name="Zhang H."/>
            <person name="O'Toole P.W."/>
        </authorList>
    </citation>
    <scope>NUCLEOTIDE SEQUENCE [LARGE SCALE GENOMIC DNA]</scope>
    <source>
        <strain evidence="14 15">DSM 20003</strain>
    </source>
</reference>
<dbReference type="GO" id="GO:0004107">
    <property type="term" value="F:chorismate synthase activity"/>
    <property type="evidence" value="ECO:0007669"/>
    <property type="project" value="UniProtKB-UniRule"/>
</dbReference>
<feature type="binding site" evidence="12">
    <location>
        <begin position="314"/>
        <end position="318"/>
    </location>
    <ligand>
        <name>FMN</name>
        <dbReference type="ChEBI" id="CHEBI:58210"/>
    </ligand>
</feature>
<comment type="cofactor">
    <cofactor evidence="12 13">
        <name>FMNH2</name>
        <dbReference type="ChEBI" id="CHEBI:57618"/>
    </cofactor>
    <text evidence="12 13">Reduced FMN (FMNH(2)).</text>
</comment>
<evidence type="ECO:0000256" key="12">
    <source>
        <dbReference type="HAMAP-Rule" id="MF_00300"/>
    </source>
</evidence>
<dbReference type="Pfam" id="PF01264">
    <property type="entry name" value="Chorismate_synt"/>
    <property type="match status" value="1"/>
</dbReference>
<dbReference type="EC" id="4.2.3.5" evidence="4 12"/>
<protein>
    <recommendedName>
        <fullName evidence="4 12">Chorismate synthase</fullName>
        <shortName evidence="12">CS</shortName>
        <ecNumber evidence="4 12">4.2.3.5</ecNumber>
    </recommendedName>
    <alternativeName>
        <fullName evidence="12">5-enolpyruvylshikimate-3-phosphate phospholyase</fullName>
    </alternativeName>
</protein>
<feature type="binding site" evidence="12">
    <location>
        <position position="299"/>
    </location>
    <ligand>
        <name>FMN</name>
        <dbReference type="ChEBI" id="CHEBI:58210"/>
    </ligand>
</feature>
<dbReference type="PIRSF" id="PIRSF001456">
    <property type="entry name" value="Chorismate_synth"/>
    <property type="match status" value="1"/>
</dbReference>
<dbReference type="SUPFAM" id="SSF103263">
    <property type="entry name" value="Chorismate synthase, AroC"/>
    <property type="match status" value="1"/>
</dbReference>
<evidence type="ECO:0000256" key="10">
    <source>
        <dbReference type="ARBA" id="ARBA00023141"/>
    </source>
</evidence>
<feature type="binding site" evidence="12">
    <location>
        <begin position="254"/>
        <end position="255"/>
    </location>
    <ligand>
        <name>FMN</name>
        <dbReference type="ChEBI" id="CHEBI:58210"/>
    </ligand>
</feature>
<dbReference type="PANTHER" id="PTHR21085:SF0">
    <property type="entry name" value="CHORISMATE SYNTHASE"/>
    <property type="match status" value="1"/>
</dbReference>
<dbReference type="GO" id="GO:0010181">
    <property type="term" value="F:FMN binding"/>
    <property type="evidence" value="ECO:0007669"/>
    <property type="project" value="TreeGrafter"/>
</dbReference>
<dbReference type="GO" id="GO:0008652">
    <property type="term" value="P:amino acid biosynthetic process"/>
    <property type="evidence" value="ECO:0007669"/>
    <property type="project" value="UniProtKB-KW"/>
</dbReference>
<dbReference type="AlphaFoldDB" id="A0A0R1GLN0"/>
<keyword evidence="15" id="KW-1185">Reference proteome</keyword>
<dbReference type="Gene3D" id="3.60.150.10">
    <property type="entry name" value="Chorismate synthase AroC"/>
    <property type="match status" value="1"/>
</dbReference>
<comment type="catalytic activity">
    <reaction evidence="12 13">
        <text>5-O-(1-carboxyvinyl)-3-phosphoshikimate = chorismate + phosphate</text>
        <dbReference type="Rhea" id="RHEA:21020"/>
        <dbReference type="ChEBI" id="CHEBI:29748"/>
        <dbReference type="ChEBI" id="CHEBI:43474"/>
        <dbReference type="ChEBI" id="CHEBI:57701"/>
        <dbReference type="EC" id="4.2.3.5"/>
    </reaction>
</comment>
<dbReference type="GO" id="GO:0009423">
    <property type="term" value="P:chorismate biosynthetic process"/>
    <property type="evidence" value="ECO:0007669"/>
    <property type="project" value="UniProtKB-UniRule"/>
</dbReference>
<dbReference type="OrthoDB" id="9771806at2"/>
<comment type="pathway">
    <text evidence="1 12 13">Metabolic intermediate biosynthesis; chorismate biosynthesis; chorismate from D-erythrose 4-phosphate and phosphoenolpyruvate: step 7/7.</text>
</comment>
<comment type="subunit">
    <text evidence="3 12">Homotetramer.</text>
</comment>
<dbReference type="PANTHER" id="PTHR21085">
    <property type="entry name" value="CHORISMATE SYNTHASE"/>
    <property type="match status" value="1"/>
</dbReference>
<evidence type="ECO:0000256" key="2">
    <source>
        <dbReference type="ARBA" id="ARBA00008014"/>
    </source>
</evidence>
<evidence type="ECO:0000313" key="15">
    <source>
        <dbReference type="Proteomes" id="UP000051461"/>
    </source>
</evidence>
<dbReference type="InterPro" id="IPR035904">
    <property type="entry name" value="Chorismate_synth_AroC_sf"/>
</dbReference>
<keyword evidence="9 12" id="KW-0521">NADP</keyword>
<dbReference type="STRING" id="1423726.FC07_GL002025"/>